<dbReference type="InterPro" id="IPR001608">
    <property type="entry name" value="Ala_racemase_N"/>
</dbReference>
<accession>A0A7C2W766</accession>
<dbReference type="PIRSF" id="PIRSF004848">
    <property type="entry name" value="YBL036c_PLPDEIII"/>
    <property type="match status" value="1"/>
</dbReference>
<dbReference type="AlphaFoldDB" id="A0A7C2W766"/>
<feature type="domain" description="Alanine racemase N-terminal" evidence="5">
    <location>
        <begin position="15"/>
        <end position="238"/>
    </location>
</feature>
<dbReference type="EMBL" id="DSID01000445">
    <property type="protein sequence ID" value="HEX70767.1"/>
    <property type="molecule type" value="Genomic_DNA"/>
</dbReference>
<proteinExistence type="inferred from homology"/>
<dbReference type="GO" id="GO:0030170">
    <property type="term" value="F:pyridoxal phosphate binding"/>
    <property type="evidence" value="ECO:0007669"/>
    <property type="project" value="UniProtKB-UniRule"/>
</dbReference>
<protein>
    <recommendedName>
        <fullName evidence="2">Pyridoxal phosphate homeostasis protein</fullName>
        <shortName evidence="2">PLP homeostasis protein</shortName>
    </recommendedName>
</protein>
<dbReference type="PANTHER" id="PTHR10146">
    <property type="entry name" value="PROLINE SYNTHETASE CO-TRANSCRIBED BACTERIAL HOMOLOG PROTEIN"/>
    <property type="match status" value="1"/>
</dbReference>
<dbReference type="NCBIfam" id="TIGR00044">
    <property type="entry name" value="YggS family pyridoxal phosphate-dependent enzyme"/>
    <property type="match status" value="1"/>
</dbReference>
<dbReference type="SUPFAM" id="SSF51419">
    <property type="entry name" value="PLP-binding barrel"/>
    <property type="match status" value="1"/>
</dbReference>
<feature type="modified residue" description="N6-(pyridoxal phosphate)lysine" evidence="2 3">
    <location>
        <position position="44"/>
    </location>
</feature>
<comment type="caution">
    <text evidence="6">The sequence shown here is derived from an EMBL/GenBank/DDBJ whole genome shotgun (WGS) entry which is preliminary data.</text>
</comment>
<dbReference type="PROSITE" id="PS01211">
    <property type="entry name" value="UPF0001"/>
    <property type="match status" value="1"/>
</dbReference>
<comment type="similarity">
    <text evidence="2 4">Belongs to the pyridoxal phosphate-binding protein YggS/PROSC family.</text>
</comment>
<evidence type="ECO:0000259" key="5">
    <source>
        <dbReference type="Pfam" id="PF01168"/>
    </source>
</evidence>
<evidence type="ECO:0000256" key="3">
    <source>
        <dbReference type="PIRSR" id="PIRSR004848-1"/>
    </source>
</evidence>
<evidence type="ECO:0000256" key="2">
    <source>
        <dbReference type="HAMAP-Rule" id="MF_02087"/>
    </source>
</evidence>
<dbReference type="HAMAP" id="MF_02087">
    <property type="entry name" value="PLP_homeostasis"/>
    <property type="match status" value="1"/>
</dbReference>
<organism evidence="6">
    <name type="scientific">Thermorudis sp</name>
    <dbReference type="NCBI Taxonomy" id="1969470"/>
    <lineage>
        <taxon>Bacteria</taxon>
        <taxon>Pseudomonadati</taxon>
        <taxon>Thermomicrobiota</taxon>
        <taxon>Thermomicrobia</taxon>
        <taxon>Thermomicrobia incertae sedis</taxon>
        <taxon>Thermorudis</taxon>
    </lineage>
</organism>
<dbReference type="InterPro" id="IPR029066">
    <property type="entry name" value="PLP-binding_barrel"/>
</dbReference>
<dbReference type="PANTHER" id="PTHR10146:SF14">
    <property type="entry name" value="PYRIDOXAL PHOSPHATE HOMEOSTASIS PROTEIN"/>
    <property type="match status" value="1"/>
</dbReference>
<evidence type="ECO:0000313" key="6">
    <source>
        <dbReference type="EMBL" id="HEX70767.1"/>
    </source>
</evidence>
<keyword evidence="1 2" id="KW-0663">Pyridoxal phosphate</keyword>
<reference evidence="6" key="1">
    <citation type="journal article" date="2020" name="mSystems">
        <title>Genome- and Community-Level Interaction Insights into Carbon Utilization and Element Cycling Functions of Hydrothermarchaeota in Hydrothermal Sediment.</title>
        <authorList>
            <person name="Zhou Z."/>
            <person name="Liu Y."/>
            <person name="Xu W."/>
            <person name="Pan J."/>
            <person name="Luo Z.H."/>
            <person name="Li M."/>
        </authorList>
    </citation>
    <scope>NUCLEOTIDE SEQUENCE [LARGE SCALE GENOMIC DNA]</scope>
    <source>
        <strain evidence="6">SpSt-192</strain>
    </source>
</reference>
<name>A0A7C2W766_9BACT</name>
<comment type="function">
    <text evidence="2">Pyridoxal 5'-phosphate (PLP)-binding protein, which is involved in PLP homeostasis.</text>
</comment>
<gene>
    <name evidence="6" type="ORF">ENP13_05935</name>
</gene>
<dbReference type="CDD" id="cd00635">
    <property type="entry name" value="PLPDE_III_YBL036c_like"/>
    <property type="match status" value="1"/>
</dbReference>
<evidence type="ECO:0000256" key="4">
    <source>
        <dbReference type="RuleBase" id="RU004514"/>
    </source>
</evidence>
<dbReference type="Pfam" id="PF01168">
    <property type="entry name" value="Ala_racemase_N"/>
    <property type="match status" value="1"/>
</dbReference>
<evidence type="ECO:0000256" key="1">
    <source>
        <dbReference type="ARBA" id="ARBA00022898"/>
    </source>
</evidence>
<dbReference type="Gene3D" id="3.20.20.10">
    <property type="entry name" value="Alanine racemase"/>
    <property type="match status" value="1"/>
</dbReference>
<dbReference type="InterPro" id="IPR011078">
    <property type="entry name" value="PyrdxlP_homeostasis"/>
</dbReference>
<sequence>MTQVATATRELILANLEAVRGRIREACRRAGRSPEEVELLLVTKTVPPERIRVAVEAGERLIGENKAQEALAKYEELKDLPIEWHFIGHLQTNKVKDVLTFASMIQSVDRIRLVEKLDQHLQRLGRSLDILIQVNTSYEESKFGVAPEETLAFVRQVARYDTLNIKGLMTIGKLSADPEDARRCFRLLRQLRDQIAGEGIPRVRMDILSMGMSGDLEIAVEEGSTMVRVGTAVFGPRPQPDSHYWSERAKAR</sequence>
<comment type="cofactor">
    <cofactor evidence="3">
        <name>pyridoxal 5'-phosphate</name>
        <dbReference type="ChEBI" id="CHEBI:597326"/>
    </cofactor>
</comment>
<dbReference type="FunFam" id="3.20.20.10:FF:000018">
    <property type="entry name" value="Pyridoxal phosphate homeostasis protein"/>
    <property type="match status" value="1"/>
</dbReference>